<evidence type="ECO:0000259" key="5">
    <source>
        <dbReference type="PROSITE" id="PS50600"/>
    </source>
</evidence>
<evidence type="ECO:0000256" key="3">
    <source>
        <dbReference type="ARBA" id="ARBA00022801"/>
    </source>
</evidence>
<dbReference type="PANTHER" id="PTHR46468">
    <property type="entry name" value="SENTRIN-SPECIFIC PROTEASE 8"/>
    <property type="match status" value="1"/>
</dbReference>
<dbReference type="GO" id="GO:0008234">
    <property type="term" value="F:cysteine-type peptidase activity"/>
    <property type="evidence" value="ECO:0007669"/>
    <property type="project" value="UniProtKB-KW"/>
</dbReference>
<dbReference type="STRING" id="984486.A0A1E3QLH2"/>
<comment type="similarity">
    <text evidence="1">Belongs to the peptidase C48 family.</text>
</comment>
<sequence length="219" mass="24538">DDKILQFEGVSIYKDDVSNLRDDEWLNDNDISFVYELLEAYQLTKLSRKMARRAYGKPANPHTILLLRPSMVFLLAQSRGDEVALLKGVLPPLEKADFIFLPVNDNSDPELVEGGSHWSLIVISILDDKAFVIDTLDAANHREARHIVKQVGYYLGNPSIDIEELKVPQQINGSDCGILVSQISAILAGKLVNAKDDHTIDFTMKQYGISAIDGRIWVM</sequence>
<accession>A0A1E3QLH2</accession>
<dbReference type="Proteomes" id="UP000094336">
    <property type="component" value="Unassembled WGS sequence"/>
</dbReference>
<evidence type="ECO:0000313" key="6">
    <source>
        <dbReference type="EMBL" id="ODQ78535.1"/>
    </source>
</evidence>
<name>A0A1E3QLH2_9ASCO</name>
<dbReference type="InterPro" id="IPR044613">
    <property type="entry name" value="Nep1/2-like"/>
</dbReference>
<dbReference type="Gene3D" id="3.40.395.10">
    <property type="entry name" value="Adenoviral Proteinase, Chain A"/>
    <property type="match status" value="1"/>
</dbReference>
<gene>
    <name evidence="6" type="ORF">BABINDRAFT_20337</name>
</gene>
<dbReference type="AlphaFoldDB" id="A0A1E3QLH2"/>
<dbReference type="RefSeq" id="XP_018983863.1">
    <property type="nucleotide sequence ID" value="XM_019131245.1"/>
</dbReference>
<dbReference type="GO" id="GO:0006508">
    <property type="term" value="P:proteolysis"/>
    <property type="evidence" value="ECO:0007669"/>
    <property type="project" value="UniProtKB-KW"/>
</dbReference>
<dbReference type="InterPro" id="IPR003653">
    <property type="entry name" value="Peptidase_C48_C"/>
</dbReference>
<proteinExistence type="inferred from homology"/>
<protein>
    <recommendedName>
        <fullName evidence="5">Ubiquitin-like protease family profile domain-containing protein</fullName>
    </recommendedName>
</protein>
<feature type="non-terminal residue" evidence="6">
    <location>
        <position position="1"/>
    </location>
</feature>
<evidence type="ECO:0000256" key="1">
    <source>
        <dbReference type="ARBA" id="ARBA00005234"/>
    </source>
</evidence>
<evidence type="ECO:0000313" key="7">
    <source>
        <dbReference type="Proteomes" id="UP000094336"/>
    </source>
</evidence>
<keyword evidence="2" id="KW-0645">Protease</keyword>
<dbReference type="GeneID" id="30149098"/>
<dbReference type="InterPro" id="IPR038765">
    <property type="entry name" value="Papain-like_cys_pep_sf"/>
</dbReference>
<keyword evidence="3" id="KW-0378">Hydrolase</keyword>
<dbReference type="PROSITE" id="PS50600">
    <property type="entry name" value="ULP_PROTEASE"/>
    <property type="match status" value="1"/>
</dbReference>
<dbReference type="EMBL" id="KV454435">
    <property type="protein sequence ID" value="ODQ78535.1"/>
    <property type="molecule type" value="Genomic_DNA"/>
</dbReference>
<evidence type="ECO:0000256" key="4">
    <source>
        <dbReference type="ARBA" id="ARBA00022807"/>
    </source>
</evidence>
<feature type="non-terminal residue" evidence="6">
    <location>
        <position position="219"/>
    </location>
</feature>
<keyword evidence="7" id="KW-1185">Reference proteome</keyword>
<evidence type="ECO:0000256" key="2">
    <source>
        <dbReference type="ARBA" id="ARBA00022670"/>
    </source>
</evidence>
<dbReference type="GO" id="GO:0019784">
    <property type="term" value="F:deNEDDylase activity"/>
    <property type="evidence" value="ECO:0007669"/>
    <property type="project" value="InterPro"/>
</dbReference>
<feature type="domain" description="Ubiquitin-like protease family profile" evidence="5">
    <location>
        <begin position="10"/>
        <end position="187"/>
    </location>
</feature>
<organism evidence="6 7">
    <name type="scientific">Babjeviella inositovora NRRL Y-12698</name>
    <dbReference type="NCBI Taxonomy" id="984486"/>
    <lineage>
        <taxon>Eukaryota</taxon>
        <taxon>Fungi</taxon>
        <taxon>Dikarya</taxon>
        <taxon>Ascomycota</taxon>
        <taxon>Saccharomycotina</taxon>
        <taxon>Pichiomycetes</taxon>
        <taxon>Serinales incertae sedis</taxon>
        <taxon>Babjeviella</taxon>
    </lineage>
</organism>
<dbReference type="PANTHER" id="PTHR46468:SF1">
    <property type="entry name" value="SENTRIN-SPECIFIC PROTEASE 8"/>
    <property type="match status" value="1"/>
</dbReference>
<dbReference type="SUPFAM" id="SSF54001">
    <property type="entry name" value="Cysteine proteinases"/>
    <property type="match status" value="1"/>
</dbReference>
<keyword evidence="4" id="KW-0788">Thiol protease</keyword>
<dbReference type="GO" id="GO:0000338">
    <property type="term" value="P:protein deneddylation"/>
    <property type="evidence" value="ECO:0007669"/>
    <property type="project" value="TreeGrafter"/>
</dbReference>
<dbReference type="OrthoDB" id="5065855at2759"/>
<dbReference type="Pfam" id="PF02902">
    <property type="entry name" value="Peptidase_C48"/>
    <property type="match status" value="1"/>
</dbReference>
<reference evidence="7" key="1">
    <citation type="submission" date="2016-05" db="EMBL/GenBank/DDBJ databases">
        <title>Comparative genomics of biotechnologically important yeasts.</title>
        <authorList>
            <consortium name="DOE Joint Genome Institute"/>
            <person name="Riley R."/>
            <person name="Haridas S."/>
            <person name="Wolfe K.H."/>
            <person name="Lopes M.R."/>
            <person name="Hittinger C.T."/>
            <person name="Goker M."/>
            <person name="Salamov A."/>
            <person name="Wisecaver J."/>
            <person name="Long T.M."/>
            <person name="Aerts A.L."/>
            <person name="Barry K."/>
            <person name="Choi C."/>
            <person name="Clum A."/>
            <person name="Coughlan A.Y."/>
            <person name="Deshpande S."/>
            <person name="Douglass A.P."/>
            <person name="Hanson S.J."/>
            <person name="Klenk H.-P."/>
            <person name="Labutti K."/>
            <person name="Lapidus A."/>
            <person name="Lindquist E."/>
            <person name="Lipzen A."/>
            <person name="Meier-Kolthoff J.P."/>
            <person name="Ohm R.A."/>
            <person name="Otillar R.P."/>
            <person name="Pangilinan J."/>
            <person name="Peng Y."/>
            <person name="Rokas A."/>
            <person name="Rosa C.A."/>
            <person name="Scheuner C."/>
            <person name="Sibirny A.A."/>
            <person name="Slot J.C."/>
            <person name="Stielow J.B."/>
            <person name="Sun H."/>
            <person name="Kurtzman C.P."/>
            <person name="Blackwell M."/>
            <person name="Grigoriev I.V."/>
            <person name="Jeffries T.W."/>
        </authorList>
    </citation>
    <scope>NUCLEOTIDE SEQUENCE [LARGE SCALE GENOMIC DNA]</scope>
    <source>
        <strain evidence="7">NRRL Y-12698</strain>
    </source>
</reference>